<comment type="caution">
    <text evidence="3">The sequence shown here is derived from an EMBL/GenBank/DDBJ whole genome shotgun (WGS) entry which is preliminary data.</text>
</comment>
<feature type="region of interest" description="Disordered" evidence="1">
    <location>
        <begin position="1"/>
        <end position="29"/>
    </location>
</feature>
<evidence type="ECO:0000313" key="3">
    <source>
        <dbReference type="EMBL" id="MFC0408418.1"/>
    </source>
</evidence>
<sequence>MPRGSVPVLNQAPLPAPPPETRHGTADARPDAMRAGIPDRLRLVPEGFSWAAFLFGPFWFLFRGLWLALLIWLAVAVLLAALRSAVPALGPYAPWMTLALMLFTGFHARDAERWTLRRRGLPMQGVVLGLDEEDAMLRLASRS</sequence>
<keyword evidence="2" id="KW-0472">Membrane</keyword>
<keyword evidence="2" id="KW-0812">Transmembrane</keyword>
<gene>
    <name evidence="3" type="ORF">ACFFGY_09180</name>
</gene>
<dbReference type="Proteomes" id="UP001589865">
    <property type="component" value="Unassembled WGS sequence"/>
</dbReference>
<evidence type="ECO:0000256" key="2">
    <source>
        <dbReference type="SAM" id="Phobius"/>
    </source>
</evidence>
<keyword evidence="2" id="KW-1133">Transmembrane helix</keyword>
<organism evidence="3 4">
    <name type="scientific">Roseomonas elaeocarpi</name>
    <dbReference type="NCBI Taxonomy" id="907779"/>
    <lineage>
        <taxon>Bacteria</taxon>
        <taxon>Pseudomonadati</taxon>
        <taxon>Pseudomonadota</taxon>
        <taxon>Alphaproteobacteria</taxon>
        <taxon>Acetobacterales</taxon>
        <taxon>Roseomonadaceae</taxon>
        <taxon>Roseomonas</taxon>
    </lineage>
</organism>
<dbReference type="EMBL" id="JBHLUN010000006">
    <property type="protein sequence ID" value="MFC0408418.1"/>
    <property type="molecule type" value="Genomic_DNA"/>
</dbReference>
<evidence type="ECO:0000313" key="4">
    <source>
        <dbReference type="Proteomes" id="UP001589865"/>
    </source>
</evidence>
<feature type="compositionally biased region" description="Basic and acidic residues" evidence="1">
    <location>
        <begin position="20"/>
        <end position="29"/>
    </location>
</feature>
<proteinExistence type="predicted"/>
<accession>A0ABV6JV20</accession>
<dbReference type="Pfam" id="PF10947">
    <property type="entry name" value="DUF2628"/>
    <property type="match status" value="1"/>
</dbReference>
<name>A0ABV6JV20_9PROT</name>
<protein>
    <submittedName>
        <fullName evidence="3">DUF2628 domain-containing protein</fullName>
    </submittedName>
</protein>
<feature type="transmembrane region" description="Helical" evidence="2">
    <location>
        <begin position="92"/>
        <end position="109"/>
    </location>
</feature>
<evidence type="ECO:0000256" key="1">
    <source>
        <dbReference type="SAM" id="MobiDB-lite"/>
    </source>
</evidence>
<keyword evidence="4" id="KW-1185">Reference proteome</keyword>
<feature type="transmembrane region" description="Helical" evidence="2">
    <location>
        <begin position="69"/>
        <end position="86"/>
    </location>
</feature>
<reference evidence="3 4" key="1">
    <citation type="submission" date="2024-09" db="EMBL/GenBank/DDBJ databases">
        <authorList>
            <person name="Sun Q."/>
            <person name="Mori K."/>
        </authorList>
    </citation>
    <scope>NUCLEOTIDE SEQUENCE [LARGE SCALE GENOMIC DNA]</scope>
    <source>
        <strain evidence="3 4">TBRC 5777</strain>
    </source>
</reference>
<dbReference type="InterPro" id="IPR024399">
    <property type="entry name" value="DUF2628"/>
</dbReference>